<keyword evidence="3" id="KW-1185">Reference proteome</keyword>
<evidence type="ECO:0000313" key="2">
    <source>
        <dbReference type="EMBL" id="MPC88461.1"/>
    </source>
</evidence>
<gene>
    <name evidence="2" type="ORF">E2C01_083366</name>
</gene>
<reference evidence="2 3" key="1">
    <citation type="submission" date="2019-05" db="EMBL/GenBank/DDBJ databases">
        <title>Another draft genome of Portunus trituberculatus and its Hox gene families provides insights of decapod evolution.</title>
        <authorList>
            <person name="Jeong J.-H."/>
            <person name="Song I."/>
            <person name="Kim S."/>
            <person name="Choi T."/>
            <person name="Kim D."/>
            <person name="Ryu S."/>
            <person name="Kim W."/>
        </authorList>
    </citation>
    <scope>NUCLEOTIDE SEQUENCE [LARGE SCALE GENOMIC DNA]</scope>
    <source>
        <tissue evidence="2">Muscle</tissue>
    </source>
</reference>
<dbReference type="AlphaFoldDB" id="A0A5B7IS92"/>
<feature type="region of interest" description="Disordered" evidence="1">
    <location>
        <begin position="223"/>
        <end position="273"/>
    </location>
</feature>
<proteinExistence type="predicted"/>
<accession>A0A5B7IS92</accession>
<protein>
    <submittedName>
        <fullName evidence="2">Uncharacterized protein</fullName>
    </submittedName>
</protein>
<name>A0A5B7IS92_PORTR</name>
<comment type="caution">
    <text evidence="2">The sequence shown here is derived from an EMBL/GenBank/DDBJ whole genome shotgun (WGS) entry which is preliminary data.</text>
</comment>
<feature type="compositionally biased region" description="Polar residues" evidence="1">
    <location>
        <begin position="166"/>
        <end position="197"/>
    </location>
</feature>
<organism evidence="2 3">
    <name type="scientific">Portunus trituberculatus</name>
    <name type="common">Swimming crab</name>
    <name type="synonym">Neptunus trituberculatus</name>
    <dbReference type="NCBI Taxonomy" id="210409"/>
    <lineage>
        <taxon>Eukaryota</taxon>
        <taxon>Metazoa</taxon>
        <taxon>Ecdysozoa</taxon>
        <taxon>Arthropoda</taxon>
        <taxon>Crustacea</taxon>
        <taxon>Multicrustacea</taxon>
        <taxon>Malacostraca</taxon>
        <taxon>Eumalacostraca</taxon>
        <taxon>Eucarida</taxon>
        <taxon>Decapoda</taxon>
        <taxon>Pleocyemata</taxon>
        <taxon>Brachyura</taxon>
        <taxon>Eubrachyura</taxon>
        <taxon>Portunoidea</taxon>
        <taxon>Portunidae</taxon>
        <taxon>Portuninae</taxon>
        <taxon>Portunus</taxon>
    </lineage>
</organism>
<evidence type="ECO:0000313" key="3">
    <source>
        <dbReference type="Proteomes" id="UP000324222"/>
    </source>
</evidence>
<dbReference type="Proteomes" id="UP000324222">
    <property type="component" value="Unassembled WGS sequence"/>
</dbReference>
<dbReference type="EMBL" id="VSRR010077868">
    <property type="protein sequence ID" value="MPC88461.1"/>
    <property type="molecule type" value="Genomic_DNA"/>
</dbReference>
<evidence type="ECO:0000256" key="1">
    <source>
        <dbReference type="SAM" id="MobiDB-lite"/>
    </source>
</evidence>
<sequence>MGQRFSSVKVEAHLQVIGQCGGVDRLTLCLPRKKGGQRLLASFNFPSGGGGGVGHHMSDKKIAVPLGRLAKMGGTTPVRLNILAGESLVASHEIPLANLLAGIKANTHGRRSALFFAVDLGHTKDVGSGTGTPGAAVFYNRMLLEPPRDNQEQQTSTPKHHASLVEQPSSLLRRTALFNASPSVEANTEKTSPSQKSGIEKTNLVQEAQEDMTFMSQQVTPRDLTDDEMCSSPQVQVRHRREKPREASCVGGREGEFSESSTFPSKQGKENPQIDKTQGCVCVPCLVDVLLQCAQAASLTMFVYHLSLQWF</sequence>
<feature type="region of interest" description="Disordered" evidence="1">
    <location>
        <begin position="148"/>
        <end position="200"/>
    </location>
</feature>